<dbReference type="AlphaFoldDB" id="A0A5S4EHD5"/>
<organism evidence="1 2">
    <name type="scientific">Candidatus Accumulibacter phosphatis</name>
    <dbReference type="NCBI Taxonomy" id="327160"/>
    <lineage>
        <taxon>Bacteria</taxon>
        <taxon>Pseudomonadati</taxon>
        <taxon>Pseudomonadota</taxon>
        <taxon>Betaproteobacteria</taxon>
        <taxon>Candidatus Accumulibacter</taxon>
    </lineage>
</organism>
<name>A0A5S4EHD5_9PROT</name>
<dbReference type="Proteomes" id="UP000306324">
    <property type="component" value="Unassembled WGS sequence"/>
</dbReference>
<keyword evidence="2" id="KW-1185">Reference proteome</keyword>
<protein>
    <submittedName>
        <fullName evidence="1">Uncharacterized protein</fullName>
    </submittedName>
</protein>
<reference evidence="1 2" key="1">
    <citation type="submission" date="2019-04" db="EMBL/GenBank/DDBJ databases">
        <title>A novel phosphate-accumulating bacterium identified in bioreactor for phosphate removal from wastewater.</title>
        <authorList>
            <person name="Kotlyarov R.Y."/>
            <person name="Beletsky A.V."/>
            <person name="Kallistova A.Y."/>
            <person name="Dorofeev A.G."/>
            <person name="Nikolaev Y.Y."/>
            <person name="Pimenov N.V."/>
            <person name="Ravin N.V."/>
            <person name="Mardanov A.V."/>
        </authorList>
    </citation>
    <scope>NUCLEOTIDE SEQUENCE [LARGE SCALE GENOMIC DNA]</scope>
    <source>
        <strain evidence="1 2">Bin19</strain>
    </source>
</reference>
<dbReference type="EMBL" id="SWAD01000169">
    <property type="protein sequence ID" value="TMQ74659.1"/>
    <property type="molecule type" value="Genomic_DNA"/>
</dbReference>
<accession>A0A5S4EHD5</accession>
<gene>
    <name evidence="1" type="ORF">ACCUM_3681</name>
</gene>
<evidence type="ECO:0000313" key="1">
    <source>
        <dbReference type="EMBL" id="TMQ74659.1"/>
    </source>
</evidence>
<proteinExistence type="predicted"/>
<evidence type="ECO:0000313" key="2">
    <source>
        <dbReference type="Proteomes" id="UP000306324"/>
    </source>
</evidence>
<sequence length="39" mass="4388">MTRSRRLISSFSRLQACVRNTIEFTPTGVDITLSISRSS</sequence>
<comment type="caution">
    <text evidence="1">The sequence shown here is derived from an EMBL/GenBank/DDBJ whole genome shotgun (WGS) entry which is preliminary data.</text>
</comment>